<dbReference type="PANTHER" id="PTHR30345">
    <property type="entry name" value="RIBOSE-5-PHOSPHATE ISOMERASE B"/>
    <property type="match status" value="1"/>
</dbReference>
<dbReference type="NCBIfam" id="TIGR00689">
    <property type="entry name" value="rpiB_lacA_lacB"/>
    <property type="match status" value="1"/>
</dbReference>
<evidence type="ECO:0000313" key="2">
    <source>
        <dbReference type="EMBL" id="HGS86425.1"/>
    </source>
</evidence>
<sequence length="150" mass="16472">MKLSVAADEYHHVVGVVLAELEKMGHTVTYHGPRSEDPPGQPQHSWPVVARRVAEEVAHGKADEGILFCWTGTGVSLAANKVRGIRAALCVDAETARGARLWNNANILCLSLRLTSEAVAREILQTWFNTSYQPNPTDDACLKLIEELDK</sequence>
<proteinExistence type="inferred from homology"/>
<dbReference type="PIRSF" id="PIRSF005384">
    <property type="entry name" value="RpiB_LacA_B"/>
    <property type="match status" value="1"/>
</dbReference>
<dbReference type="Gene3D" id="3.40.1400.10">
    <property type="entry name" value="Sugar-phosphate isomerase, RpiB/LacA/LacB"/>
    <property type="match status" value="1"/>
</dbReference>
<name>A0A7C4PW90_9CHLR</name>
<dbReference type="GO" id="GO:0004751">
    <property type="term" value="F:ribose-5-phosphate isomerase activity"/>
    <property type="evidence" value="ECO:0007669"/>
    <property type="project" value="TreeGrafter"/>
</dbReference>
<evidence type="ECO:0000256" key="1">
    <source>
        <dbReference type="ARBA" id="ARBA00008754"/>
    </source>
</evidence>
<reference evidence="2" key="1">
    <citation type="journal article" date="2020" name="mSystems">
        <title>Genome- and Community-Level Interaction Insights into Carbon Utilization and Element Cycling Functions of Hydrothermarchaeota in Hydrothermal Sediment.</title>
        <authorList>
            <person name="Zhou Z."/>
            <person name="Liu Y."/>
            <person name="Xu W."/>
            <person name="Pan J."/>
            <person name="Luo Z.H."/>
            <person name="Li M."/>
        </authorList>
    </citation>
    <scope>NUCLEOTIDE SEQUENCE [LARGE SCALE GENOMIC DNA]</scope>
    <source>
        <strain evidence="2">SpSt-556</strain>
    </source>
</reference>
<dbReference type="InterPro" id="IPR003500">
    <property type="entry name" value="RpiB_LacA_LacB"/>
</dbReference>
<dbReference type="EMBL" id="DSXR01000031">
    <property type="protein sequence ID" value="HGS86425.1"/>
    <property type="molecule type" value="Genomic_DNA"/>
</dbReference>
<dbReference type="Pfam" id="PF02502">
    <property type="entry name" value="LacAB_rpiB"/>
    <property type="match status" value="1"/>
</dbReference>
<dbReference type="InterPro" id="IPR036569">
    <property type="entry name" value="RpiB_LacA_LacB_sf"/>
</dbReference>
<accession>A0A7C4PW90</accession>
<organism evidence="2">
    <name type="scientific">Bellilinea caldifistulae</name>
    <dbReference type="NCBI Taxonomy" id="360411"/>
    <lineage>
        <taxon>Bacteria</taxon>
        <taxon>Bacillati</taxon>
        <taxon>Chloroflexota</taxon>
        <taxon>Anaerolineae</taxon>
        <taxon>Anaerolineales</taxon>
        <taxon>Anaerolineaceae</taxon>
        <taxon>Bellilinea</taxon>
    </lineage>
</organism>
<comment type="caution">
    <text evidence="2">The sequence shown here is derived from an EMBL/GenBank/DDBJ whole genome shotgun (WGS) entry which is preliminary data.</text>
</comment>
<protein>
    <submittedName>
        <fullName evidence="2">RpiB/LacA/LacB family sugar-phosphate isomerase</fullName>
    </submittedName>
</protein>
<dbReference type="PANTHER" id="PTHR30345:SF2">
    <property type="entry name" value="SUGAR-PHOSPHATE ISOMERASE, RPIB_LACA_LACB FAMILY"/>
    <property type="match status" value="1"/>
</dbReference>
<dbReference type="GO" id="GO:0009052">
    <property type="term" value="P:pentose-phosphate shunt, non-oxidative branch"/>
    <property type="evidence" value="ECO:0007669"/>
    <property type="project" value="TreeGrafter"/>
</dbReference>
<dbReference type="SUPFAM" id="SSF89623">
    <property type="entry name" value="Ribose/Galactose isomerase RpiB/AlsB"/>
    <property type="match status" value="1"/>
</dbReference>
<dbReference type="GO" id="GO:0019316">
    <property type="term" value="P:D-allose catabolic process"/>
    <property type="evidence" value="ECO:0007669"/>
    <property type="project" value="TreeGrafter"/>
</dbReference>
<keyword evidence="2" id="KW-0413">Isomerase</keyword>
<comment type="similarity">
    <text evidence="1">Belongs to the LacAB/RpiB family.</text>
</comment>
<gene>
    <name evidence="2" type="ORF">ENT17_02285</name>
</gene>
<dbReference type="AlphaFoldDB" id="A0A7C4PW90"/>